<evidence type="ECO:0000313" key="4">
    <source>
        <dbReference type="Proteomes" id="UP001300763"/>
    </source>
</evidence>
<dbReference type="InterPro" id="IPR036380">
    <property type="entry name" value="Isochorismatase-like_sf"/>
</dbReference>
<dbReference type="Gene3D" id="3.40.50.850">
    <property type="entry name" value="Isochorismatase-like"/>
    <property type="match status" value="1"/>
</dbReference>
<dbReference type="InterPro" id="IPR000868">
    <property type="entry name" value="Isochorismatase-like_dom"/>
</dbReference>
<dbReference type="Pfam" id="PF00857">
    <property type="entry name" value="Isochorismatase"/>
    <property type="match status" value="1"/>
</dbReference>
<keyword evidence="4" id="KW-1185">Reference proteome</keyword>
<dbReference type="RefSeq" id="WP_274201219.1">
    <property type="nucleotide sequence ID" value="NZ_JAQZAO010000006.1"/>
</dbReference>
<dbReference type="GO" id="GO:0016787">
    <property type="term" value="F:hydrolase activity"/>
    <property type="evidence" value="ECO:0007669"/>
    <property type="project" value="UniProtKB-KW"/>
</dbReference>
<dbReference type="Proteomes" id="UP001300763">
    <property type="component" value="Unassembled WGS sequence"/>
</dbReference>
<dbReference type="InterPro" id="IPR050272">
    <property type="entry name" value="Isochorismatase-like_hydrls"/>
</dbReference>
<keyword evidence="1 3" id="KW-0378">Hydrolase</keyword>
<sequence length="181" mass="18706">MPAALLVMDFQAGFLGLFDDPGPVIGRATVALDAARSAARPVVHLRVAFPSDGAPVPAANRMFGQQFRGRMVEGSDDVAVPDALAPRPAEPVVTRRRTGPFVGSDLAPVLRGLGVDALVLTGVSTSGVVASTVCAAADEDLDLTVLSDAVDDPDRGLHDALVGGLFPQHAQVLTVVEHLAR</sequence>
<dbReference type="CDD" id="cd00431">
    <property type="entry name" value="cysteine_hydrolases"/>
    <property type="match status" value="1"/>
</dbReference>
<evidence type="ECO:0000313" key="3">
    <source>
        <dbReference type="EMBL" id="MDD7966686.1"/>
    </source>
</evidence>
<organism evidence="3 4">
    <name type="scientific">Actinomycetospora lemnae</name>
    <dbReference type="NCBI Taxonomy" id="3019891"/>
    <lineage>
        <taxon>Bacteria</taxon>
        <taxon>Bacillati</taxon>
        <taxon>Actinomycetota</taxon>
        <taxon>Actinomycetes</taxon>
        <taxon>Pseudonocardiales</taxon>
        <taxon>Pseudonocardiaceae</taxon>
        <taxon>Actinomycetospora</taxon>
    </lineage>
</organism>
<protein>
    <submittedName>
        <fullName evidence="3">Cysteine hydrolase</fullName>
    </submittedName>
</protein>
<evidence type="ECO:0000259" key="2">
    <source>
        <dbReference type="Pfam" id="PF00857"/>
    </source>
</evidence>
<feature type="domain" description="Isochorismatase-like" evidence="2">
    <location>
        <begin position="3"/>
        <end position="175"/>
    </location>
</feature>
<name>A0ABT5SV24_9PSEU</name>
<gene>
    <name evidence="3" type="ORF">PGB27_15230</name>
</gene>
<dbReference type="PANTHER" id="PTHR43540:SF1">
    <property type="entry name" value="ISOCHORISMATASE HYDROLASE"/>
    <property type="match status" value="1"/>
</dbReference>
<proteinExistence type="predicted"/>
<dbReference type="PANTHER" id="PTHR43540">
    <property type="entry name" value="PEROXYUREIDOACRYLATE/UREIDOACRYLATE AMIDOHYDROLASE-RELATED"/>
    <property type="match status" value="1"/>
</dbReference>
<dbReference type="EMBL" id="JAQZAO010000006">
    <property type="protein sequence ID" value="MDD7966686.1"/>
    <property type="molecule type" value="Genomic_DNA"/>
</dbReference>
<reference evidence="3 4" key="1">
    <citation type="submission" date="2023-02" db="EMBL/GenBank/DDBJ databases">
        <title>Genome sequencing required for Actinomycetospora new species description.</title>
        <authorList>
            <person name="Saimee Y."/>
            <person name="Duangmal K."/>
        </authorList>
    </citation>
    <scope>NUCLEOTIDE SEQUENCE [LARGE SCALE GENOMIC DNA]</scope>
    <source>
        <strain evidence="3 4">DW7H6</strain>
    </source>
</reference>
<dbReference type="SUPFAM" id="SSF52499">
    <property type="entry name" value="Isochorismatase-like hydrolases"/>
    <property type="match status" value="1"/>
</dbReference>
<comment type="caution">
    <text evidence="3">The sequence shown here is derived from an EMBL/GenBank/DDBJ whole genome shotgun (WGS) entry which is preliminary data.</text>
</comment>
<accession>A0ABT5SV24</accession>
<evidence type="ECO:0000256" key="1">
    <source>
        <dbReference type="ARBA" id="ARBA00022801"/>
    </source>
</evidence>